<dbReference type="Gene3D" id="3.30.70.870">
    <property type="entry name" value="Elongation Factor G (Translational Gtpase), domain 3"/>
    <property type="match status" value="1"/>
</dbReference>
<dbReference type="GO" id="GO:0045727">
    <property type="term" value="P:positive regulation of translation"/>
    <property type="evidence" value="ECO:0007669"/>
    <property type="project" value="UniProtKB-UniRule"/>
</dbReference>
<comment type="caution">
    <text evidence="10">The sequence shown here is derived from an EMBL/GenBank/DDBJ whole genome shotgun (WGS) entry which is preliminary data.</text>
</comment>
<keyword evidence="8" id="KW-0472">Membrane</keyword>
<keyword evidence="4 8" id="KW-0378">Hydrolase</keyword>
<proteinExistence type="inferred from homology"/>
<dbReference type="Pfam" id="PF00009">
    <property type="entry name" value="GTP_EFTU"/>
    <property type="match status" value="1"/>
</dbReference>
<keyword evidence="3 8" id="KW-0999">Mitochondrion inner membrane</keyword>
<organism evidence="10 11">
    <name type="scientific">Chytriomyces confervae</name>
    <dbReference type="NCBI Taxonomy" id="246404"/>
    <lineage>
        <taxon>Eukaryota</taxon>
        <taxon>Fungi</taxon>
        <taxon>Fungi incertae sedis</taxon>
        <taxon>Chytridiomycota</taxon>
        <taxon>Chytridiomycota incertae sedis</taxon>
        <taxon>Chytridiomycetes</taxon>
        <taxon>Chytridiales</taxon>
        <taxon>Chytriomycetaceae</taxon>
        <taxon>Chytriomyces</taxon>
    </lineage>
</organism>
<dbReference type="GO" id="GO:0005759">
    <property type="term" value="C:mitochondrial matrix"/>
    <property type="evidence" value="ECO:0007669"/>
    <property type="project" value="UniProtKB-UniRule"/>
</dbReference>
<dbReference type="EMBL" id="QEAP01001708">
    <property type="protein sequence ID" value="TPX41644.1"/>
    <property type="molecule type" value="Genomic_DNA"/>
</dbReference>
<dbReference type="InterPro" id="IPR035654">
    <property type="entry name" value="LepA_IV"/>
</dbReference>
<dbReference type="PANTHER" id="PTHR43512:SF7">
    <property type="entry name" value="TRANSLATION FACTOR GUF1, MITOCHONDRIAL"/>
    <property type="match status" value="1"/>
</dbReference>
<evidence type="ECO:0000313" key="11">
    <source>
        <dbReference type="Proteomes" id="UP000320333"/>
    </source>
</evidence>
<dbReference type="Gene3D" id="3.30.70.2570">
    <property type="entry name" value="Elongation factor 4, C-terminal domain"/>
    <property type="match status" value="1"/>
</dbReference>
<dbReference type="HAMAP" id="MF_00071">
    <property type="entry name" value="LepA"/>
    <property type="match status" value="1"/>
</dbReference>
<dbReference type="Gene3D" id="3.30.70.240">
    <property type="match status" value="1"/>
</dbReference>
<dbReference type="InterPro" id="IPR000795">
    <property type="entry name" value="T_Tr_GTP-bd_dom"/>
</dbReference>
<comment type="function">
    <text evidence="8">Promotes mitochondrial protein synthesis. May act as a fidelity factor of the translation reaction, by catalyzing a one-codon backward translocation of tRNAs on improperly translocated ribosomes. Binds to mitochondrial ribosomes in a GTP-dependent manner.</text>
</comment>
<evidence type="ECO:0000256" key="4">
    <source>
        <dbReference type="ARBA" id="ARBA00022801"/>
    </source>
</evidence>
<comment type="subcellular location">
    <subcellularLocation>
        <location evidence="8">Mitochondrion inner membrane</location>
        <topology evidence="8">Peripheral membrane protein</topology>
        <orientation evidence="8">Matrix side</orientation>
    </subcellularLocation>
</comment>
<dbReference type="OrthoDB" id="1074at2759"/>
<comment type="catalytic activity">
    <reaction evidence="8">
        <text>GTP + H2O = GDP + phosphate + H(+)</text>
        <dbReference type="Rhea" id="RHEA:19669"/>
        <dbReference type="ChEBI" id="CHEBI:15377"/>
        <dbReference type="ChEBI" id="CHEBI:15378"/>
        <dbReference type="ChEBI" id="CHEBI:37565"/>
        <dbReference type="ChEBI" id="CHEBI:43474"/>
        <dbReference type="ChEBI" id="CHEBI:58189"/>
        <dbReference type="EC" id="3.6.5.n1"/>
    </reaction>
</comment>
<dbReference type="Pfam" id="PF00679">
    <property type="entry name" value="EFG_C"/>
    <property type="match status" value="1"/>
</dbReference>
<evidence type="ECO:0000256" key="2">
    <source>
        <dbReference type="ARBA" id="ARBA00022741"/>
    </source>
</evidence>
<dbReference type="InterPro" id="IPR006297">
    <property type="entry name" value="EF-4"/>
</dbReference>
<dbReference type="GO" id="GO:0006412">
    <property type="term" value="P:translation"/>
    <property type="evidence" value="ECO:0007669"/>
    <property type="project" value="UniProtKB-KW"/>
</dbReference>
<dbReference type="PANTHER" id="PTHR43512">
    <property type="entry name" value="TRANSLATION FACTOR GUF1-RELATED"/>
    <property type="match status" value="1"/>
</dbReference>
<dbReference type="FunFam" id="3.30.70.870:FF:000004">
    <property type="entry name" value="Translation factor GUF1, mitochondrial"/>
    <property type="match status" value="1"/>
</dbReference>
<evidence type="ECO:0000256" key="7">
    <source>
        <dbReference type="ARBA" id="ARBA00023134"/>
    </source>
</evidence>
<dbReference type="GO" id="GO:0005525">
    <property type="term" value="F:GTP binding"/>
    <property type="evidence" value="ECO:0007669"/>
    <property type="project" value="UniProtKB-UniRule"/>
</dbReference>
<name>A0A507CR72_9FUNG</name>
<evidence type="ECO:0000256" key="1">
    <source>
        <dbReference type="ARBA" id="ARBA00005454"/>
    </source>
</evidence>
<feature type="domain" description="Tr-type G" evidence="9">
    <location>
        <begin position="51"/>
        <end position="132"/>
    </location>
</feature>
<dbReference type="FunFam" id="3.30.70.2570:FF:000001">
    <property type="entry name" value="Translation factor GUF1, mitochondrial"/>
    <property type="match status" value="1"/>
</dbReference>
<dbReference type="PRINTS" id="PR00315">
    <property type="entry name" value="ELONGATNFCT"/>
</dbReference>
<evidence type="ECO:0000259" key="9">
    <source>
        <dbReference type="PROSITE" id="PS51722"/>
    </source>
</evidence>
<keyword evidence="5 8" id="KW-0648">Protein biosynthesis</keyword>
<evidence type="ECO:0000256" key="6">
    <source>
        <dbReference type="ARBA" id="ARBA00023128"/>
    </source>
</evidence>
<sequence length="618" mass="68059">MRISLTALSCCKTPRRNPRLLFARHSSSTSADTEAAIAADPIAHFASFTPDRIRNFSIIAHIDHGKSTLADRLLELTGTITSDKDKPRILDKLKVEKERGITVKAQTASMFYTHPQTNKTYLLNLIDTPGHVLNQIAATFELDTSPENVLHVSAKTGLGVPAVLSKVVEAIPPPSNLGSANSDFKALLFDTWYDSYVGVVCLIAVHSGTLKKGQRITSYHTKNTYEVTQLGIMHPEQTPTPSLTAGQVGFLHLGMKTTRDAQIGDTFYSPTAAEAPTPFPGFKPAKSVVFAGAYPMDASEFPKMQDAIDRLTLNDASVAVSRETSNALGQGFRLGFLGTLHMDVFRQRLEEEHDSTVINTAPTVSYQVSYVDERKVVGLEAGGFEGRKVKWVRNPAEFPEPDDLSNVQGFYEPMVIGTLICPLEYVGGLMELCGSHRGEQMEYTVMDETRVLLKYKLPMAEILTDFYDQLKSRTQGYATFDYEECGYTPADLVKVNLLLNGKPVDALATIVHRSRSTPIAKEWVKRLKNVMDRQLIEIVIQASINGKVVSRETISALRKDVTAKLYGGDITRKMKLLEKQKAGKKRMKSVAGGIQLPQEAFLSLINGGDEGGKQKGKK</sequence>
<dbReference type="InterPro" id="IPR004161">
    <property type="entry name" value="EFTu-like_2"/>
</dbReference>
<dbReference type="InterPro" id="IPR038363">
    <property type="entry name" value="LepA_C_sf"/>
</dbReference>
<keyword evidence="6 8" id="KW-0496">Mitochondrion</keyword>
<comment type="similarity">
    <text evidence="8">Belongs to the GTP-binding elongation factor family. LepA subfamily.</text>
</comment>
<dbReference type="CDD" id="cd03699">
    <property type="entry name" value="EF4_II"/>
    <property type="match status" value="1"/>
</dbReference>
<gene>
    <name evidence="10" type="ORF">CcCBS67573_g10562</name>
</gene>
<dbReference type="InterPro" id="IPR013842">
    <property type="entry name" value="LepA_CTD"/>
</dbReference>
<keyword evidence="11" id="KW-1185">Reference proteome</keyword>
<dbReference type="InterPro" id="IPR000640">
    <property type="entry name" value="EFG_V-like"/>
</dbReference>
<dbReference type="CDD" id="cd16260">
    <property type="entry name" value="EF4_III"/>
    <property type="match status" value="1"/>
</dbReference>
<dbReference type="GO" id="GO:0005743">
    <property type="term" value="C:mitochondrial inner membrane"/>
    <property type="evidence" value="ECO:0007669"/>
    <property type="project" value="UniProtKB-SubCell"/>
</dbReference>
<dbReference type="PROSITE" id="PS00301">
    <property type="entry name" value="G_TR_1"/>
    <property type="match status" value="1"/>
</dbReference>
<dbReference type="InterPro" id="IPR027417">
    <property type="entry name" value="P-loop_NTPase"/>
</dbReference>
<comment type="caution">
    <text evidence="8">Lacks conserved residue(s) required for the propagation of feature annotation.</text>
</comment>
<evidence type="ECO:0000313" key="10">
    <source>
        <dbReference type="EMBL" id="TPX41644.1"/>
    </source>
</evidence>
<dbReference type="Gene3D" id="2.40.30.10">
    <property type="entry name" value="Translation factors"/>
    <property type="match status" value="1"/>
</dbReference>
<dbReference type="InterPro" id="IPR009000">
    <property type="entry name" value="Transl_B-barrel_sf"/>
</dbReference>
<protein>
    <recommendedName>
        <fullName evidence="9">Tr-type G domain-containing protein</fullName>
    </recommendedName>
</protein>
<dbReference type="SUPFAM" id="SSF52540">
    <property type="entry name" value="P-loop containing nucleoside triphosphate hydrolases"/>
    <property type="match status" value="1"/>
</dbReference>
<dbReference type="InterPro" id="IPR035647">
    <property type="entry name" value="EFG_III/V"/>
</dbReference>
<evidence type="ECO:0000256" key="8">
    <source>
        <dbReference type="HAMAP-Rule" id="MF_03137"/>
    </source>
</evidence>
<reference evidence="10 11" key="1">
    <citation type="journal article" date="2019" name="Sci. Rep.">
        <title>Comparative genomics of chytrid fungi reveal insights into the obligate biotrophic and pathogenic lifestyle of Synchytrium endobioticum.</title>
        <authorList>
            <person name="van de Vossenberg B.T.L.H."/>
            <person name="Warris S."/>
            <person name="Nguyen H.D.T."/>
            <person name="van Gent-Pelzer M.P.E."/>
            <person name="Joly D.L."/>
            <person name="van de Geest H.C."/>
            <person name="Bonants P.J.M."/>
            <person name="Smith D.S."/>
            <person name="Levesque C.A."/>
            <person name="van der Lee T.A.J."/>
        </authorList>
    </citation>
    <scope>NUCLEOTIDE SEQUENCE [LARGE SCALE GENOMIC DNA]</scope>
    <source>
        <strain evidence="10 11">CBS 675.73</strain>
    </source>
</reference>
<keyword evidence="7 8" id="KW-0342">GTP-binding</keyword>
<evidence type="ECO:0000256" key="5">
    <source>
        <dbReference type="ARBA" id="ARBA00022917"/>
    </source>
</evidence>
<dbReference type="Pfam" id="PF03144">
    <property type="entry name" value="GTP_EFTU_D2"/>
    <property type="match status" value="1"/>
</dbReference>
<dbReference type="CDD" id="cd03709">
    <property type="entry name" value="lepA_C"/>
    <property type="match status" value="1"/>
</dbReference>
<dbReference type="Pfam" id="PF06421">
    <property type="entry name" value="LepA_C"/>
    <property type="match status" value="1"/>
</dbReference>
<dbReference type="Gene3D" id="3.40.50.300">
    <property type="entry name" value="P-loop containing nucleotide triphosphate hydrolases"/>
    <property type="match status" value="1"/>
</dbReference>
<dbReference type="InterPro" id="IPR031157">
    <property type="entry name" value="G_TR_CS"/>
</dbReference>
<dbReference type="GO" id="GO:0097177">
    <property type="term" value="F:mitochondrial ribosome binding"/>
    <property type="evidence" value="ECO:0007669"/>
    <property type="project" value="TreeGrafter"/>
</dbReference>
<dbReference type="AlphaFoldDB" id="A0A507CR72"/>
<comment type="similarity">
    <text evidence="1">Belongs to the TRAFAC class translation factor GTPase superfamily. Classic translation factor GTPase family. LepA subfamily.</text>
</comment>
<evidence type="ECO:0000256" key="3">
    <source>
        <dbReference type="ARBA" id="ARBA00022792"/>
    </source>
</evidence>
<accession>A0A507CR72</accession>
<dbReference type="STRING" id="246404.A0A507CR72"/>
<dbReference type="GO" id="GO:0003924">
    <property type="term" value="F:GTPase activity"/>
    <property type="evidence" value="ECO:0007669"/>
    <property type="project" value="UniProtKB-UniRule"/>
</dbReference>
<dbReference type="Proteomes" id="UP000320333">
    <property type="component" value="Unassembled WGS sequence"/>
</dbReference>
<keyword evidence="2 8" id="KW-0547">Nucleotide-binding</keyword>
<dbReference type="FunFam" id="2.40.30.10:FF:000015">
    <property type="entry name" value="Translation factor GUF1, mitochondrial"/>
    <property type="match status" value="1"/>
</dbReference>
<dbReference type="SUPFAM" id="SSF54980">
    <property type="entry name" value="EF-G C-terminal domain-like"/>
    <property type="match status" value="2"/>
</dbReference>
<dbReference type="SUPFAM" id="SSF50447">
    <property type="entry name" value="Translation proteins"/>
    <property type="match status" value="1"/>
</dbReference>
<dbReference type="FunFam" id="3.30.70.240:FF:000007">
    <property type="entry name" value="Translation factor GUF1, mitochondrial"/>
    <property type="match status" value="1"/>
</dbReference>
<dbReference type="PROSITE" id="PS51722">
    <property type="entry name" value="G_TR_2"/>
    <property type="match status" value="1"/>
</dbReference>